<sequence>MPTVTFLVNIFRTFSHFIDAGLHRAILINVGFNPEYVSKYGGIVVGPLMSKLEVYGKKGEWEPVLKKLIPQKTLPAWYGGSEDFKPVQVYG</sequence>
<dbReference type="EMBL" id="CAJVCH010528038">
    <property type="protein sequence ID" value="CAG7822991.1"/>
    <property type="molecule type" value="Genomic_DNA"/>
</dbReference>
<dbReference type="Proteomes" id="UP000708208">
    <property type="component" value="Unassembled WGS sequence"/>
</dbReference>
<proteinExistence type="predicted"/>
<gene>
    <name evidence="1" type="ORF">AFUS01_LOCUS33230</name>
</gene>
<comment type="caution">
    <text evidence="1">The sequence shown here is derived from an EMBL/GenBank/DDBJ whole genome shotgun (WGS) entry which is preliminary data.</text>
</comment>
<evidence type="ECO:0000313" key="1">
    <source>
        <dbReference type="EMBL" id="CAG7822991.1"/>
    </source>
</evidence>
<reference evidence="1" key="1">
    <citation type="submission" date="2021-06" db="EMBL/GenBank/DDBJ databases">
        <authorList>
            <person name="Hodson N. C."/>
            <person name="Mongue J. A."/>
            <person name="Jaron S. K."/>
        </authorList>
    </citation>
    <scope>NUCLEOTIDE SEQUENCE</scope>
</reference>
<evidence type="ECO:0000313" key="2">
    <source>
        <dbReference type="Proteomes" id="UP000708208"/>
    </source>
</evidence>
<name>A0A8J2KWT8_9HEXA</name>
<accession>A0A8J2KWT8</accession>
<protein>
    <submittedName>
        <fullName evidence="1">Uncharacterized protein</fullName>
    </submittedName>
</protein>
<organism evidence="1 2">
    <name type="scientific">Allacma fusca</name>
    <dbReference type="NCBI Taxonomy" id="39272"/>
    <lineage>
        <taxon>Eukaryota</taxon>
        <taxon>Metazoa</taxon>
        <taxon>Ecdysozoa</taxon>
        <taxon>Arthropoda</taxon>
        <taxon>Hexapoda</taxon>
        <taxon>Collembola</taxon>
        <taxon>Symphypleona</taxon>
        <taxon>Sminthuridae</taxon>
        <taxon>Allacma</taxon>
    </lineage>
</organism>
<dbReference type="AlphaFoldDB" id="A0A8J2KWT8"/>
<keyword evidence="2" id="KW-1185">Reference proteome</keyword>